<evidence type="ECO:0000313" key="3">
    <source>
        <dbReference type="Proteomes" id="UP000054560"/>
    </source>
</evidence>
<dbReference type="AlphaFoldDB" id="A0A0L0GBG5"/>
<reference evidence="2 3" key="1">
    <citation type="submission" date="2011-02" db="EMBL/GenBank/DDBJ databases">
        <title>The Genome Sequence of Sphaeroforma arctica JP610.</title>
        <authorList>
            <consortium name="The Broad Institute Genome Sequencing Platform"/>
            <person name="Russ C."/>
            <person name="Cuomo C."/>
            <person name="Young S.K."/>
            <person name="Zeng Q."/>
            <person name="Gargeya S."/>
            <person name="Alvarado L."/>
            <person name="Berlin A."/>
            <person name="Chapman S.B."/>
            <person name="Chen Z."/>
            <person name="Freedman E."/>
            <person name="Gellesch M."/>
            <person name="Goldberg J."/>
            <person name="Griggs A."/>
            <person name="Gujja S."/>
            <person name="Heilman E."/>
            <person name="Heiman D."/>
            <person name="Howarth C."/>
            <person name="Mehta T."/>
            <person name="Neiman D."/>
            <person name="Pearson M."/>
            <person name="Roberts A."/>
            <person name="Saif S."/>
            <person name="Shea T."/>
            <person name="Shenoy N."/>
            <person name="Sisk P."/>
            <person name="Stolte C."/>
            <person name="Sykes S."/>
            <person name="White J."/>
            <person name="Yandava C."/>
            <person name="Burger G."/>
            <person name="Gray M.W."/>
            <person name="Holland P.W.H."/>
            <person name="King N."/>
            <person name="Lang F.B.F."/>
            <person name="Roger A.J."/>
            <person name="Ruiz-Trillo I."/>
            <person name="Haas B."/>
            <person name="Nusbaum C."/>
            <person name="Birren B."/>
        </authorList>
    </citation>
    <scope>NUCLEOTIDE SEQUENCE [LARGE SCALE GENOMIC DNA]</scope>
    <source>
        <strain evidence="2 3">JP610</strain>
    </source>
</reference>
<proteinExistence type="predicted"/>
<gene>
    <name evidence="2" type="ORF">SARC_02262</name>
</gene>
<protein>
    <recommendedName>
        <fullName evidence="4">Pherophorin domain-containing protein</fullName>
    </recommendedName>
</protein>
<dbReference type="RefSeq" id="XP_014159475.1">
    <property type="nucleotide sequence ID" value="XM_014304000.1"/>
</dbReference>
<dbReference type="GeneID" id="25902766"/>
<feature type="chain" id="PRO_5005539166" description="Pherophorin domain-containing protein" evidence="1">
    <location>
        <begin position="22"/>
        <end position="266"/>
    </location>
</feature>
<keyword evidence="3" id="KW-1185">Reference proteome</keyword>
<evidence type="ECO:0008006" key="4">
    <source>
        <dbReference type="Google" id="ProtNLM"/>
    </source>
</evidence>
<sequence length="266" mass="28556">MISSILTVSLGLFMLCSNSAAKSISSPAIDQMIQYTPSPDQSPILPPPDLDFRGNNAGYTVECSTADNIAIDTPIVNYALCFYAVCEIVSWTNEENSKGVGRCGCVAWHGSNYVGVDSILNDTLSKETLQACPEGSNSAGCSEPNSAPICQYVNNPKNMYVDLPTGPAELISDFSLAFSGNESGDSIYGWKLSSTDREKGLYASCMTAPCYNESITLSGVRYPVTCLCPIVEHEFTVGQDGIVCQQENGLVWNASYNLRTIIADAE</sequence>
<name>A0A0L0GBG5_9EUKA</name>
<dbReference type="Proteomes" id="UP000054560">
    <property type="component" value="Unassembled WGS sequence"/>
</dbReference>
<accession>A0A0L0GBG5</accession>
<evidence type="ECO:0000256" key="1">
    <source>
        <dbReference type="SAM" id="SignalP"/>
    </source>
</evidence>
<feature type="signal peptide" evidence="1">
    <location>
        <begin position="1"/>
        <end position="21"/>
    </location>
</feature>
<organism evidence="2 3">
    <name type="scientific">Sphaeroforma arctica JP610</name>
    <dbReference type="NCBI Taxonomy" id="667725"/>
    <lineage>
        <taxon>Eukaryota</taxon>
        <taxon>Ichthyosporea</taxon>
        <taxon>Ichthyophonida</taxon>
        <taxon>Sphaeroforma</taxon>
    </lineage>
</organism>
<dbReference type="EMBL" id="KQ241695">
    <property type="protein sequence ID" value="KNC85573.1"/>
    <property type="molecule type" value="Genomic_DNA"/>
</dbReference>
<keyword evidence="1" id="KW-0732">Signal</keyword>
<evidence type="ECO:0000313" key="2">
    <source>
        <dbReference type="EMBL" id="KNC85573.1"/>
    </source>
</evidence>